<protein>
    <recommendedName>
        <fullName evidence="12 13">Transcription-repair-coupling factor</fullName>
        <shortName evidence="13">TRCF</shortName>
        <ecNumber evidence="13">3.6.4.-</ecNumber>
    </recommendedName>
</protein>
<dbReference type="Gene3D" id="3.40.50.11180">
    <property type="match status" value="1"/>
</dbReference>
<dbReference type="FunFam" id="3.40.50.300:FF:000546">
    <property type="entry name" value="Transcription-repair-coupling factor"/>
    <property type="match status" value="1"/>
</dbReference>
<evidence type="ECO:0000256" key="1">
    <source>
        <dbReference type="ARBA" id="ARBA00004496"/>
    </source>
</evidence>
<dbReference type="InterPro" id="IPR037235">
    <property type="entry name" value="TRCF-like_C_D7"/>
</dbReference>
<dbReference type="InterPro" id="IPR027417">
    <property type="entry name" value="P-loop_NTPase"/>
</dbReference>
<dbReference type="SMART" id="SM00490">
    <property type="entry name" value="HELICc"/>
    <property type="match status" value="1"/>
</dbReference>
<feature type="domain" description="Helicase C-terminal" evidence="15">
    <location>
        <begin position="812"/>
        <end position="978"/>
    </location>
</feature>
<dbReference type="PANTHER" id="PTHR47964:SF1">
    <property type="entry name" value="ATP-DEPENDENT DNA HELICASE HOMOLOG RECG, CHLOROPLASTIC"/>
    <property type="match status" value="1"/>
</dbReference>
<dbReference type="EC" id="3.6.4.-" evidence="13"/>
<dbReference type="Gene3D" id="3.40.50.11140">
    <property type="match status" value="1"/>
</dbReference>
<comment type="similarity">
    <text evidence="10 13">In the N-terminal section; belongs to the UvrB family.</text>
</comment>
<dbReference type="Pfam" id="PF21132">
    <property type="entry name" value="MFD_D3"/>
    <property type="match status" value="1"/>
</dbReference>
<gene>
    <name evidence="13" type="primary">mfd</name>
    <name evidence="16" type="ORF">SAMN02745691_00582</name>
</gene>
<reference evidence="16 17" key="1">
    <citation type="submission" date="2016-11" db="EMBL/GenBank/DDBJ databases">
        <authorList>
            <person name="Jaros S."/>
            <person name="Januszkiewicz K."/>
            <person name="Wedrychowicz H."/>
        </authorList>
    </citation>
    <scope>NUCLEOTIDE SEQUENCE [LARGE SCALE GENOMIC DNA]</scope>
    <source>
        <strain evidence="16 17">DSM 15970</strain>
    </source>
</reference>
<dbReference type="SMART" id="SM01058">
    <property type="entry name" value="CarD_TRCF"/>
    <property type="match status" value="1"/>
</dbReference>
<evidence type="ECO:0000259" key="15">
    <source>
        <dbReference type="PROSITE" id="PS51194"/>
    </source>
</evidence>
<organism evidence="16 17">
    <name type="scientific">Parasporobacterium paucivorans DSM 15970</name>
    <dbReference type="NCBI Taxonomy" id="1122934"/>
    <lineage>
        <taxon>Bacteria</taxon>
        <taxon>Bacillati</taxon>
        <taxon>Bacillota</taxon>
        <taxon>Clostridia</taxon>
        <taxon>Lachnospirales</taxon>
        <taxon>Lachnospiraceae</taxon>
        <taxon>Parasporobacterium</taxon>
    </lineage>
</organism>
<keyword evidence="9 13" id="KW-0234">DNA repair</keyword>
<dbReference type="Gene3D" id="3.90.1150.50">
    <property type="entry name" value="Transcription-repair-coupling factor, D7 domain"/>
    <property type="match status" value="1"/>
</dbReference>
<dbReference type="RefSeq" id="WP_073992861.1">
    <property type="nucleotide sequence ID" value="NZ_FQYT01000005.1"/>
</dbReference>
<dbReference type="Gene3D" id="2.40.10.170">
    <property type="match status" value="1"/>
</dbReference>
<dbReference type="GO" id="GO:0003678">
    <property type="term" value="F:DNA helicase activity"/>
    <property type="evidence" value="ECO:0007669"/>
    <property type="project" value="TreeGrafter"/>
</dbReference>
<dbReference type="Pfam" id="PF03461">
    <property type="entry name" value="TRCF"/>
    <property type="match status" value="1"/>
</dbReference>
<keyword evidence="5 13" id="KW-0378">Hydrolase</keyword>
<evidence type="ECO:0000256" key="8">
    <source>
        <dbReference type="ARBA" id="ARBA00023125"/>
    </source>
</evidence>
<dbReference type="InterPro" id="IPR047112">
    <property type="entry name" value="RecG/Mfd"/>
</dbReference>
<dbReference type="GO" id="GO:0006355">
    <property type="term" value="P:regulation of DNA-templated transcription"/>
    <property type="evidence" value="ECO:0007669"/>
    <property type="project" value="UniProtKB-UniRule"/>
</dbReference>
<dbReference type="InterPro" id="IPR003711">
    <property type="entry name" value="CarD-like/TRCF_RID"/>
</dbReference>
<sequence length="1173" mass="134866">MKALVAPLYELEEFKAVKSQLGQYTGPVQVSGCIESQMEHFMYSIGDGFNTKVIITFSEQKTKEIYENYKLYDQEVYIYPAKDLMFYNADVHGNYIVKQRLDAIKAIVEGRQAVIITTADGLMNKILPIEAARDNILHFKSGQRLNLEELAKTLRKLGYERAVQVESPGFFAIRGSIIDIFPSTEESPVRIDLWDEEIDSIKYFDVESQRSVENLKEVTVYPASEYILTQEQMEEGIRKVREDAEALEASFRSGMRTEEAHRIKTITEEFCEQALISQGNVALDSYIGYFFQTQVSLLDYLDPKKTICFIDEPDRVQEKARAVMFEFNESMMHRLEKGYVLPGQTDILYSPQETLDRVKRFKCVLFTGLGQAPKDYEVSESRMISAKNINSYQGNFPLLTKELKKYTSQKYRVILLSASRTRAARLAENLREYDLNAFHTEDEERVITGGEIMVMQGNLHKGFEYPDIKLVIITEKDIFGEKKKRKKKKSTYSGEKITNFSELGTGDYVVHENHGLGIYRGIEKIVTDNVTKDYIKIEYANSGILYILASKLDMIQKYADASAERKPKLNRLGSVEWTKTKTRVRGAVREIAKDLVRLYAIRKDREGFQYSPDTVWQKEFEEMFPYSETEDQLNAVEDIKRDMESKKIMDRLICGDVGYGKTEVAIRAAFKAVQDGKQVAILVPTTILALQHYNTITDRMKDYPITVQLLSRFKTATNQKKGIKGLESGMSDIVVGTHRLLSADVKFKNLGLLIIDEEQRFGVVHKEKLKKLKENVDVLTLSATPIPRTLHMSLIGIRDMSVLEEPPVERVPIQTYVMEYDEEIVREVINREVSRKGQVYYVYNRISDIDEVTDKISRLVPGCRVRFAHGQMHERELEGVMYEFINGEVDVLVTTTIIETGLDISNVNTIIIHDSDNFGLSQLYQLRGRVGRSNRTGYAFLMYRRNKVLKEVAEKRLKAIREFTDLGSGIKISLRDLELRGAGNILGSSQHGHMEAVGYDLYCKMLNEAVQEMKGIRTGEEYETTIDLDVDAFIPPRYIKNESQKLDVYKRIAQITSDGEYEDMQDELVDRFGDIPKPVANLLLVALIKAKAHRNYVTEITNTEKWIKFIMFESAKVDVNKIPEIIQKHKKRLTITVEKNPYFTYFLKEPLRDMKEMKTIIWGVLDDIGSIME</sequence>
<evidence type="ECO:0000256" key="6">
    <source>
        <dbReference type="ARBA" id="ARBA00022806"/>
    </source>
</evidence>
<dbReference type="PROSITE" id="PS51192">
    <property type="entry name" value="HELICASE_ATP_BIND_1"/>
    <property type="match status" value="1"/>
</dbReference>
<evidence type="ECO:0000313" key="17">
    <source>
        <dbReference type="Proteomes" id="UP000184342"/>
    </source>
</evidence>
<dbReference type="SUPFAM" id="SSF52540">
    <property type="entry name" value="P-loop containing nucleoside triphosphate hydrolases"/>
    <property type="match status" value="3"/>
</dbReference>
<dbReference type="InterPro" id="IPR048635">
    <property type="entry name" value="MFD_D3"/>
</dbReference>
<dbReference type="PROSITE" id="PS51194">
    <property type="entry name" value="HELICASE_CTER"/>
    <property type="match status" value="1"/>
</dbReference>
<dbReference type="EMBL" id="FQYT01000005">
    <property type="protein sequence ID" value="SHI64163.1"/>
    <property type="molecule type" value="Genomic_DNA"/>
</dbReference>
<dbReference type="Pfam" id="PF00271">
    <property type="entry name" value="Helicase_C"/>
    <property type="match status" value="1"/>
</dbReference>
<dbReference type="Pfam" id="PF02559">
    <property type="entry name" value="CarD_TRCF_RID"/>
    <property type="match status" value="1"/>
</dbReference>
<dbReference type="InterPro" id="IPR001650">
    <property type="entry name" value="Helicase_C-like"/>
</dbReference>
<dbReference type="GO" id="GO:0005524">
    <property type="term" value="F:ATP binding"/>
    <property type="evidence" value="ECO:0007669"/>
    <property type="project" value="UniProtKB-UniRule"/>
</dbReference>
<keyword evidence="3 13" id="KW-0547">Nucleotide-binding</keyword>
<keyword evidence="8 13" id="KW-0238">DNA-binding</keyword>
<feature type="domain" description="Helicase ATP-binding" evidence="14">
    <location>
        <begin position="642"/>
        <end position="803"/>
    </location>
</feature>
<proteinExistence type="inferred from homology"/>
<dbReference type="InterPro" id="IPR014001">
    <property type="entry name" value="Helicase_ATP-bd"/>
</dbReference>
<dbReference type="PANTHER" id="PTHR47964">
    <property type="entry name" value="ATP-DEPENDENT DNA HELICASE HOMOLOG RECG, CHLOROPLASTIC"/>
    <property type="match status" value="1"/>
</dbReference>
<evidence type="ECO:0000256" key="2">
    <source>
        <dbReference type="ARBA" id="ARBA00022490"/>
    </source>
</evidence>
<evidence type="ECO:0000256" key="5">
    <source>
        <dbReference type="ARBA" id="ARBA00022801"/>
    </source>
</evidence>
<evidence type="ECO:0000256" key="3">
    <source>
        <dbReference type="ARBA" id="ARBA00022741"/>
    </source>
</evidence>
<evidence type="ECO:0000256" key="12">
    <source>
        <dbReference type="ARBA" id="ARBA00070128"/>
    </source>
</evidence>
<comment type="subcellular location">
    <subcellularLocation>
        <location evidence="1 13">Cytoplasm</location>
    </subcellularLocation>
</comment>
<dbReference type="Pfam" id="PF17757">
    <property type="entry name" value="UvrB_inter"/>
    <property type="match status" value="1"/>
</dbReference>
<dbReference type="Gene3D" id="3.30.2060.10">
    <property type="entry name" value="Penicillin-binding protein 1b domain"/>
    <property type="match status" value="1"/>
</dbReference>
<evidence type="ECO:0000256" key="4">
    <source>
        <dbReference type="ARBA" id="ARBA00022763"/>
    </source>
</evidence>
<dbReference type="OrthoDB" id="9804325at2"/>
<dbReference type="Gene3D" id="3.40.50.300">
    <property type="entry name" value="P-loop containing nucleotide triphosphate hydrolases"/>
    <property type="match status" value="2"/>
</dbReference>
<dbReference type="CDD" id="cd17991">
    <property type="entry name" value="DEXHc_TRCF"/>
    <property type="match status" value="1"/>
</dbReference>
<dbReference type="InterPro" id="IPR041471">
    <property type="entry name" value="UvrB_inter"/>
</dbReference>
<keyword evidence="6 16" id="KW-0347">Helicase</keyword>
<evidence type="ECO:0000256" key="10">
    <source>
        <dbReference type="ARBA" id="ARBA00061104"/>
    </source>
</evidence>
<dbReference type="NCBIfam" id="TIGR00580">
    <property type="entry name" value="mfd"/>
    <property type="match status" value="1"/>
</dbReference>
<evidence type="ECO:0000256" key="7">
    <source>
        <dbReference type="ARBA" id="ARBA00022840"/>
    </source>
</evidence>
<keyword evidence="2 13" id="KW-0963">Cytoplasm</keyword>
<keyword evidence="17" id="KW-1185">Reference proteome</keyword>
<evidence type="ECO:0000256" key="9">
    <source>
        <dbReference type="ARBA" id="ARBA00023204"/>
    </source>
</evidence>
<dbReference type="SUPFAM" id="SSF143517">
    <property type="entry name" value="TRCF domain-like"/>
    <property type="match status" value="1"/>
</dbReference>
<dbReference type="GO" id="GO:0016787">
    <property type="term" value="F:hydrolase activity"/>
    <property type="evidence" value="ECO:0007669"/>
    <property type="project" value="UniProtKB-KW"/>
</dbReference>
<dbReference type="InterPro" id="IPR011545">
    <property type="entry name" value="DEAD/DEAH_box_helicase_dom"/>
</dbReference>
<dbReference type="SMART" id="SM00487">
    <property type="entry name" value="DEXDc"/>
    <property type="match status" value="1"/>
</dbReference>
<dbReference type="GO" id="GO:0003684">
    <property type="term" value="F:damaged DNA binding"/>
    <property type="evidence" value="ECO:0007669"/>
    <property type="project" value="InterPro"/>
</dbReference>
<dbReference type="AlphaFoldDB" id="A0A1M6CTF1"/>
<dbReference type="GO" id="GO:0000716">
    <property type="term" value="P:transcription-coupled nucleotide-excision repair, DNA damage recognition"/>
    <property type="evidence" value="ECO:0007669"/>
    <property type="project" value="UniProtKB-UniRule"/>
</dbReference>
<evidence type="ECO:0000256" key="13">
    <source>
        <dbReference type="HAMAP-Rule" id="MF_00969"/>
    </source>
</evidence>
<dbReference type="GO" id="GO:0005737">
    <property type="term" value="C:cytoplasm"/>
    <property type="evidence" value="ECO:0007669"/>
    <property type="project" value="UniProtKB-SubCell"/>
</dbReference>
<dbReference type="InterPro" id="IPR004576">
    <property type="entry name" value="Mfd"/>
</dbReference>
<dbReference type="SMART" id="SM00982">
    <property type="entry name" value="TRCF"/>
    <property type="match status" value="1"/>
</dbReference>
<keyword evidence="4 13" id="KW-0227">DNA damage</keyword>
<name>A0A1M6CTF1_9FIRM</name>
<dbReference type="HAMAP" id="MF_00969">
    <property type="entry name" value="TRCF"/>
    <property type="match status" value="1"/>
</dbReference>
<dbReference type="SUPFAM" id="SSF141259">
    <property type="entry name" value="CarD-like"/>
    <property type="match status" value="1"/>
</dbReference>
<dbReference type="InterPro" id="IPR005118">
    <property type="entry name" value="TRCF_C"/>
</dbReference>
<dbReference type="Pfam" id="PF00270">
    <property type="entry name" value="DEAD"/>
    <property type="match status" value="1"/>
</dbReference>
<keyword evidence="7 13" id="KW-0067">ATP-binding</keyword>
<dbReference type="Proteomes" id="UP000184342">
    <property type="component" value="Unassembled WGS sequence"/>
</dbReference>
<evidence type="ECO:0000256" key="11">
    <source>
        <dbReference type="ARBA" id="ARBA00061399"/>
    </source>
</evidence>
<comment type="similarity">
    <text evidence="11 13">In the C-terminal section; belongs to the helicase family. RecG subfamily.</text>
</comment>
<accession>A0A1M6CTF1</accession>
<evidence type="ECO:0000259" key="14">
    <source>
        <dbReference type="PROSITE" id="PS51192"/>
    </source>
</evidence>
<evidence type="ECO:0000313" key="16">
    <source>
        <dbReference type="EMBL" id="SHI64163.1"/>
    </source>
</evidence>
<dbReference type="STRING" id="1122934.SAMN02745691_00582"/>
<dbReference type="InterPro" id="IPR036101">
    <property type="entry name" value="CarD-like/TRCF_RID_sf"/>
</dbReference>
<comment type="function">
    <text evidence="13">Couples transcription and DNA repair by recognizing RNA polymerase (RNAP) stalled at DNA lesions. Mediates ATP-dependent release of RNAP and its truncated transcript from the DNA, and recruitment of nucleotide excision repair machinery to the damaged site.</text>
</comment>